<evidence type="ECO:0000313" key="1">
    <source>
        <dbReference type="EMBL" id="VWB48251.1"/>
    </source>
</evidence>
<gene>
    <name evidence="1" type="ORF">BLA13014_02070</name>
</gene>
<name>A0A6P2K0H0_9BURK</name>
<dbReference type="Proteomes" id="UP000494261">
    <property type="component" value="Unassembled WGS sequence"/>
</dbReference>
<dbReference type="EMBL" id="CABVQC010000011">
    <property type="protein sequence ID" value="VWB48251.1"/>
    <property type="molecule type" value="Genomic_DNA"/>
</dbReference>
<evidence type="ECO:0008006" key="3">
    <source>
        <dbReference type="Google" id="ProtNLM"/>
    </source>
</evidence>
<sequence>MSRLHNPENNMRPLDELINERESALPTLLEWAAAARHPCEILPASDRRGEVLSALQVSTRSTLGAIAYSTGGILVEGGYLRLLGSGHPRLPRDIVGWNTGRSSGFLLIADDAVGGFFALNGGALGDDTGSVYYFAPDTLRWEPLEIGYSDFVRWSLSEKLHDFYASLRWSGWQADIQHLTTDQCVHFYPFLWTNEGSVEHSSRKAVSVSELYALHVSPGSAASRQP</sequence>
<protein>
    <recommendedName>
        <fullName evidence="3">DUF2625 domain-containing protein</fullName>
    </recommendedName>
</protein>
<accession>A0A6P2K0H0</accession>
<evidence type="ECO:0000313" key="2">
    <source>
        <dbReference type="Proteomes" id="UP000494261"/>
    </source>
</evidence>
<proteinExistence type="predicted"/>
<organism evidence="1 2">
    <name type="scientific">Burkholderia aenigmatica</name>
    <dbReference type="NCBI Taxonomy" id="2015348"/>
    <lineage>
        <taxon>Bacteria</taxon>
        <taxon>Pseudomonadati</taxon>
        <taxon>Pseudomonadota</taxon>
        <taxon>Betaproteobacteria</taxon>
        <taxon>Burkholderiales</taxon>
        <taxon>Burkholderiaceae</taxon>
        <taxon>Burkholderia</taxon>
        <taxon>Burkholderia cepacia complex</taxon>
    </lineage>
</organism>
<dbReference type="AlphaFoldDB" id="A0A6P2K0H0"/>
<dbReference type="NCBIfam" id="NF008498">
    <property type="entry name" value="PRK11408.1-5"/>
    <property type="match status" value="1"/>
</dbReference>
<dbReference type="InterPro" id="IPR021239">
    <property type="entry name" value="DUF2625"/>
</dbReference>
<dbReference type="Pfam" id="PF10946">
    <property type="entry name" value="DUF2625"/>
    <property type="match status" value="1"/>
</dbReference>
<reference evidence="1 2" key="1">
    <citation type="submission" date="2019-09" db="EMBL/GenBank/DDBJ databases">
        <authorList>
            <person name="Depoorter E."/>
        </authorList>
    </citation>
    <scope>NUCLEOTIDE SEQUENCE [LARGE SCALE GENOMIC DNA]</scope>
    <source>
        <strain evidence="1">LMG 13014</strain>
    </source>
</reference>